<comment type="caution">
    <text evidence="6">The sequence shown here is derived from an EMBL/GenBank/DDBJ whole genome shotgun (WGS) entry which is preliminary data.</text>
</comment>
<gene>
    <name evidence="6" type="ORF">D9758_005456</name>
</gene>
<evidence type="ECO:0000256" key="3">
    <source>
        <dbReference type="PROSITE-ProRule" id="PRU00089"/>
    </source>
</evidence>
<accession>A0A8H5GIB0</accession>
<dbReference type="GO" id="GO:0009653">
    <property type="term" value="P:anatomical structure morphogenesis"/>
    <property type="evidence" value="ECO:0007669"/>
    <property type="project" value="TreeGrafter"/>
</dbReference>
<dbReference type="PANTHER" id="PTHR11829">
    <property type="entry name" value="FORKHEAD BOX PROTEIN"/>
    <property type="match status" value="1"/>
</dbReference>
<dbReference type="PROSITE" id="PS00658">
    <property type="entry name" value="FORK_HEAD_2"/>
    <property type="match status" value="1"/>
</dbReference>
<feature type="region of interest" description="Disordered" evidence="4">
    <location>
        <begin position="358"/>
        <end position="456"/>
    </location>
</feature>
<dbReference type="GO" id="GO:0000978">
    <property type="term" value="F:RNA polymerase II cis-regulatory region sequence-specific DNA binding"/>
    <property type="evidence" value="ECO:0007669"/>
    <property type="project" value="TreeGrafter"/>
</dbReference>
<sequence length="456" mass="50259">MLFTTRPMESQTSIHVSPPVDGALRHKMSDISSDASYTPVKIEYSPYGSLLSYEDSSYELGPSESLPSQTIEYATYFDGPSYISPVFNESGLDPLPTYNTSFDGTLDPRAFDYGPETYYTEPTHTSTDGNCYCPKCATTLGFPTYSGCFYCATHPQCTSSFPEQDVKPTWDVTPTYPVPPTILPVTSPSQELSPLVSPNLYPVDSVDSVPPTQSSSPDIWDYIHDPSDSNDDATWNLCSGVGEQLREMFRIPAGIPLDLRALPDSPIPGEKPPVNYEAIVAMAIYGSPNKRLHLQAIYKAITERYAYFRDCPEKSWKNSIRHLLSLYGMFVARPKGEGDDPRAKGGVWTLDPCCMPKYTRDRKRRKQNGKRSKKSSLNSSSSSSDGYSPSLSNSSSPSDYWSPDSDGYSALSPHSATGGSPTSSAVAGRRSKRNSKRGPYNPAEKKPRTTRQICRA</sequence>
<comment type="subcellular location">
    <subcellularLocation>
        <location evidence="3">Nucleus</location>
    </subcellularLocation>
</comment>
<dbReference type="GO" id="GO:0005634">
    <property type="term" value="C:nucleus"/>
    <property type="evidence" value="ECO:0007669"/>
    <property type="project" value="UniProtKB-SubCell"/>
</dbReference>
<evidence type="ECO:0000259" key="5">
    <source>
        <dbReference type="PROSITE" id="PS50039"/>
    </source>
</evidence>
<proteinExistence type="predicted"/>
<dbReference type="GO" id="GO:0000981">
    <property type="term" value="F:DNA-binding transcription factor activity, RNA polymerase II-specific"/>
    <property type="evidence" value="ECO:0007669"/>
    <property type="project" value="TreeGrafter"/>
</dbReference>
<dbReference type="OrthoDB" id="5954824at2759"/>
<dbReference type="CDD" id="cd00059">
    <property type="entry name" value="FH_FOX"/>
    <property type="match status" value="1"/>
</dbReference>
<organism evidence="6 7">
    <name type="scientific">Tetrapyrgos nigripes</name>
    <dbReference type="NCBI Taxonomy" id="182062"/>
    <lineage>
        <taxon>Eukaryota</taxon>
        <taxon>Fungi</taxon>
        <taxon>Dikarya</taxon>
        <taxon>Basidiomycota</taxon>
        <taxon>Agaricomycotina</taxon>
        <taxon>Agaricomycetes</taxon>
        <taxon>Agaricomycetidae</taxon>
        <taxon>Agaricales</taxon>
        <taxon>Marasmiineae</taxon>
        <taxon>Marasmiaceae</taxon>
        <taxon>Tetrapyrgos</taxon>
    </lineage>
</organism>
<dbReference type="InterPro" id="IPR001766">
    <property type="entry name" value="Fork_head_dom"/>
</dbReference>
<dbReference type="EMBL" id="JAACJM010000028">
    <property type="protein sequence ID" value="KAF5365309.1"/>
    <property type="molecule type" value="Genomic_DNA"/>
</dbReference>
<keyword evidence="2 3" id="KW-0539">Nucleus</keyword>
<dbReference type="Pfam" id="PF00250">
    <property type="entry name" value="Forkhead"/>
    <property type="match status" value="1"/>
</dbReference>
<dbReference type="InterPro" id="IPR036390">
    <property type="entry name" value="WH_DNA-bd_sf"/>
</dbReference>
<dbReference type="InterPro" id="IPR050211">
    <property type="entry name" value="FOX_domain-containing"/>
</dbReference>
<dbReference type="InterPro" id="IPR036388">
    <property type="entry name" value="WH-like_DNA-bd_sf"/>
</dbReference>
<feature type="DNA-binding region" description="Fork-head" evidence="3">
    <location>
        <begin position="271"/>
        <end position="366"/>
    </location>
</feature>
<dbReference type="PRINTS" id="PR00053">
    <property type="entry name" value="FORKHEAD"/>
</dbReference>
<evidence type="ECO:0000313" key="6">
    <source>
        <dbReference type="EMBL" id="KAF5365309.1"/>
    </source>
</evidence>
<dbReference type="Gene3D" id="1.10.10.10">
    <property type="entry name" value="Winged helix-like DNA-binding domain superfamily/Winged helix DNA-binding domain"/>
    <property type="match status" value="1"/>
</dbReference>
<reference evidence="6 7" key="1">
    <citation type="journal article" date="2020" name="ISME J.">
        <title>Uncovering the hidden diversity of litter-decomposition mechanisms in mushroom-forming fungi.</title>
        <authorList>
            <person name="Floudas D."/>
            <person name="Bentzer J."/>
            <person name="Ahren D."/>
            <person name="Johansson T."/>
            <person name="Persson P."/>
            <person name="Tunlid A."/>
        </authorList>
    </citation>
    <scope>NUCLEOTIDE SEQUENCE [LARGE SCALE GENOMIC DNA]</scope>
    <source>
        <strain evidence="6 7">CBS 291.85</strain>
    </source>
</reference>
<name>A0A8H5GIB0_9AGAR</name>
<dbReference type="SMART" id="SM00339">
    <property type="entry name" value="FH"/>
    <property type="match status" value="1"/>
</dbReference>
<evidence type="ECO:0000313" key="7">
    <source>
        <dbReference type="Proteomes" id="UP000559256"/>
    </source>
</evidence>
<dbReference type="PANTHER" id="PTHR11829:SF411">
    <property type="entry name" value="FORKHEAD BOX PROTEIN L2"/>
    <property type="match status" value="1"/>
</dbReference>
<feature type="compositionally biased region" description="Low complexity" evidence="4">
    <location>
        <begin position="375"/>
        <end position="409"/>
    </location>
</feature>
<dbReference type="GO" id="GO:0030154">
    <property type="term" value="P:cell differentiation"/>
    <property type="evidence" value="ECO:0007669"/>
    <property type="project" value="TreeGrafter"/>
</dbReference>
<keyword evidence="1 3" id="KW-0238">DNA-binding</keyword>
<keyword evidence="7" id="KW-1185">Reference proteome</keyword>
<dbReference type="AlphaFoldDB" id="A0A8H5GIB0"/>
<dbReference type="PROSITE" id="PS50039">
    <property type="entry name" value="FORK_HEAD_3"/>
    <property type="match status" value="1"/>
</dbReference>
<dbReference type="InterPro" id="IPR030456">
    <property type="entry name" value="TF_fork_head_CS_2"/>
</dbReference>
<evidence type="ECO:0000256" key="1">
    <source>
        <dbReference type="ARBA" id="ARBA00023125"/>
    </source>
</evidence>
<evidence type="ECO:0000256" key="2">
    <source>
        <dbReference type="ARBA" id="ARBA00023242"/>
    </source>
</evidence>
<dbReference type="SUPFAM" id="SSF46785">
    <property type="entry name" value="Winged helix' DNA-binding domain"/>
    <property type="match status" value="1"/>
</dbReference>
<evidence type="ECO:0000256" key="4">
    <source>
        <dbReference type="SAM" id="MobiDB-lite"/>
    </source>
</evidence>
<feature type="compositionally biased region" description="Polar residues" evidence="4">
    <location>
        <begin position="412"/>
        <end position="425"/>
    </location>
</feature>
<feature type="compositionally biased region" description="Basic residues" evidence="4">
    <location>
        <begin position="360"/>
        <end position="374"/>
    </location>
</feature>
<dbReference type="Proteomes" id="UP000559256">
    <property type="component" value="Unassembled WGS sequence"/>
</dbReference>
<protein>
    <recommendedName>
        <fullName evidence="5">Fork-head domain-containing protein</fullName>
    </recommendedName>
</protein>
<feature type="domain" description="Fork-head" evidence="5">
    <location>
        <begin position="271"/>
        <end position="366"/>
    </location>
</feature>